<accession>A0A5C6ABY4</accession>
<proteinExistence type="predicted"/>
<dbReference type="RefSeq" id="WP_146445398.1">
    <property type="nucleotide sequence ID" value="NZ_SJPR01000003.1"/>
</dbReference>
<feature type="chain" id="PRO_5023024287" description="Ice-binding protein C-terminal domain-containing protein" evidence="1">
    <location>
        <begin position="22"/>
        <end position="239"/>
    </location>
</feature>
<gene>
    <name evidence="3" type="ORF">Pla108_26720</name>
</gene>
<dbReference type="InterPro" id="IPR013424">
    <property type="entry name" value="Ice-binding_C"/>
</dbReference>
<dbReference type="EMBL" id="SJPR01000003">
    <property type="protein sequence ID" value="TWT96897.1"/>
    <property type="molecule type" value="Genomic_DNA"/>
</dbReference>
<name>A0A5C6ABY4_9BACT</name>
<comment type="caution">
    <text evidence="3">The sequence shown here is derived from an EMBL/GenBank/DDBJ whole genome shotgun (WGS) entry which is preliminary data.</text>
</comment>
<protein>
    <recommendedName>
        <fullName evidence="2">Ice-binding protein C-terminal domain-containing protein</fullName>
    </recommendedName>
</protein>
<sequence precursor="true">MSWKSIACVAALGAMAAPALAVPSIAIVDLGGGVGQLQVITTSAGSLGAELSLSLSGATLTGATLSSGSIFDTANPGANPLTGTETTGIQLFDASSLFVSYGSSVAAGAGNYPLLDFTFTGNGTASSTGVVAQNGLLGLTLNAGPTAISTGNIWDFEPDGDVDIIDFGNFADAFNNGAPLPGTGGYGDGEPDGDVDIIDFGNFADAFNASQGGATAIPEPATILLGMIGFACLSVRRSA</sequence>
<dbReference type="PROSITE" id="PS00879">
    <property type="entry name" value="ODR_DC_2_2"/>
    <property type="match status" value="1"/>
</dbReference>
<feature type="signal peptide" evidence="1">
    <location>
        <begin position="1"/>
        <end position="21"/>
    </location>
</feature>
<evidence type="ECO:0000313" key="4">
    <source>
        <dbReference type="Proteomes" id="UP000317421"/>
    </source>
</evidence>
<feature type="domain" description="Ice-binding protein C-terminal" evidence="2">
    <location>
        <begin position="216"/>
        <end position="237"/>
    </location>
</feature>
<dbReference type="Pfam" id="PF07589">
    <property type="entry name" value="PEP-CTERM"/>
    <property type="match status" value="1"/>
</dbReference>
<reference evidence="3 4" key="1">
    <citation type="submission" date="2019-02" db="EMBL/GenBank/DDBJ databases">
        <title>Deep-cultivation of Planctomycetes and their phenomic and genomic characterization uncovers novel biology.</title>
        <authorList>
            <person name="Wiegand S."/>
            <person name="Jogler M."/>
            <person name="Boedeker C."/>
            <person name="Pinto D."/>
            <person name="Vollmers J."/>
            <person name="Rivas-Marin E."/>
            <person name="Kohn T."/>
            <person name="Peeters S.H."/>
            <person name="Heuer A."/>
            <person name="Rast P."/>
            <person name="Oberbeckmann S."/>
            <person name="Bunk B."/>
            <person name="Jeske O."/>
            <person name="Meyerdierks A."/>
            <person name="Storesund J.E."/>
            <person name="Kallscheuer N."/>
            <person name="Luecker S."/>
            <person name="Lage O.M."/>
            <person name="Pohl T."/>
            <person name="Merkel B.J."/>
            <person name="Hornburger P."/>
            <person name="Mueller R.-W."/>
            <person name="Bruemmer F."/>
            <person name="Labrenz M."/>
            <person name="Spormann A.M."/>
            <person name="Op Den Camp H."/>
            <person name="Overmann J."/>
            <person name="Amann R."/>
            <person name="Jetten M.S.M."/>
            <person name="Mascher T."/>
            <person name="Medema M.H."/>
            <person name="Devos D.P."/>
            <person name="Kaster A.-K."/>
            <person name="Ovreas L."/>
            <person name="Rohde M."/>
            <person name="Galperin M.Y."/>
            <person name="Jogler C."/>
        </authorList>
    </citation>
    <scope>NUCLEOTIDE SEQUENCE [LARGE SCALE GENOMIC DNA]</scope>
    <source>
        <strain evidence="3 4">Pla108</strain>
    </source>
</reference>
<dbReference type="InterPro" id="IPR022657">
    <property type="entry name" value="De-COase2_CS"/>
</dbReference>
<dbReference type="AlphaFoldDB" id="A0A5C6ABY4"/>
<organism evidence="3 4">
    <name type="scientific">Botrimarina colliarenosi</name>
    <dbReference type="NCBI Taxonomy" id="2528001"/>
    <lineage>
        <taxon>Bacteria</taxon>
        <taxon>Pseudomonadati</taxon>
        <taxon>Planctomycetota</taxon>
        <taxon>Planctomycetia</taxon>
        <taxon>Pirellulales</taxon>
        <taxon>Lacipirellulaceae</taxon>
        <taxon>Botrimarina</taxon>
    </lineage>
</organism>
<evidence type="ECO:0000256" key="1">
    <source>
        <dbReference type="SAM" id="SignalP"/>
    </source>
</evidence>
<dbReference type="Proteomes" id="UP000317421">
    <property type="component" value="Unassembled WGS sequence"/>
</dbReference>
<keyword evidence="4" id="KW-1185">Reference proteome</keyword>
<keyword evidence="1" id="KW-0732">Signal</keyword>
<evidence type="ECO:0000259" key="2">
    <source>
        <dbReference type="Pfam" id="PF07589"/>
    </source>
</evidence>
<evidence type="ECO:0000313" key="3">
    <source>
        <dbReference type="EMBL" id="TWT96897.1"/>
    </source>
</evidence>